<dbReference type="GO" id="GO:0004077">
    <property type="term" value="F:biotin--[biotin carboxyl-carrier protein] ligase activity"/>
    <property type="evidence" value="ECO:0007669"/>
    <property type="project" value="UniProtKB-EC"/>
</dbReference>
<dbReference type="PROSITE" id="PS51733">
    <property type="entry name" value="BPL_LPL_CATALYTIC"/>
    <property type="match status" value="1"/>
</dbReference>
<dbReference type="PANTHER" id="PTHR12835">
    <property type="entry name" value="BIOTIN PROTEIN LIGASE"/>
    <property type="match status" value="1"/>
</dbReference>
<name>A0A845PV16_9FLAO</name>
<dbReference type="GO" id="GO:0005737">
    <property type="term" value="C:cytoplasm"/>
    <property type="evidence" value="ECO:0007669"/>
    <property type="project" value="TreeGrafter"/>
</dbReference>
<keyword evidence="4" id="KW-1185">Reference proteome</keyword>
<keyword evidence="1 3" id="KW-0436">Ligase</keyword>
<dbReference type="InterPro" id="IPR004408">
    <property type="entry name" value="Biotin_CoA_COase_ligase"/>
</dbReference>
<organism evidence="3 4">
    <name type="scientific">Elizabethkingia argenteiflava</name>
    <dbReference type="NCBI Taxonomy" id="2681556"/>
    <lineage>
        <taxon>Bacteria</taxon>
        <taxon>Pseudomonadati</taxon>
        <taxon>Bacteroidota</taxon>
        <taxon>Flavobacteriia</taxon>
        <taxon>Flavobacteriales</taxon>
        <taxon>Weeksellaceae</taxon>
        <taxon>Elizabethkingia</taxon>
    </lineage>
</organism>
<dbReference type="Gene3D" id="3.30.930.10">
    <property type="entry name" value="Bira Bifunctional Protein, Domain 2"/>
    <property type="match status" value="1"/>
</dbReference>
<dbReference type="Proteomes" id="UP000553459">
    <property type="component" value="Unassembled WGS sequence"/>
</dbReference>
<evidence type="ECO:0000259" key="2">
    <source>
        <dbReference type="PROSITE" id="PS51733"/>
    </source>
</evidence>
<sequence length="237" mass="27463">MNSLFYLSSVESTNDVVSQLSQPDLNGISAVYTFDQTKGRGQYGNTWEIQKNKNVAYSFILEANRIRLPFSLFNFYTALLLRDFIAKITENDVKVKWPNDIILQNKKIAGLLIEKKRVKNSNFYIIGLGINILQEDFGGLSKAGSIKSQTQLSPDLHTFAQELHDHLCEHIFLPPEEEELLKLYNEHLFRREKISVFEIHNIRQNGIISHADREGFLHVELESGFEKFFHKEINLLY</sequence>
<dbReference type="EMBL" id="JAAABJ010000595">
    <property type="protein sequence ID" value="NAW51674.1"/>
    <property type="molecule type" value="Genomic_DNA"/>
</dbReference>
<gene>
    <name evidence="3" type="ORF">GNY06_09915</name>
</gene>
<comment type="caution">
    <text evidence="3">The sequence shown here is derived from an EMBL/GenBank/DDBJ whole genome shotgun (WGS) entry which is preliminary data.</text>
</comment>
<evidence type="ECO:0000313" key="3">
    <source>
        <dbReference type="EMBL" id="NAW51674.1"/>
    </source>
</evidence>
<feature type="domain" description="BPL/LPL catalytic" evidence="2">
    <location>
        <begin position="1"/>
        <end position="188"/>
    </location>
</feature>
<protein>
    <submittedName>
        <fullName evidence="3">Biotin--[acetyl-CoA-carboxylase] ligase</fullName>
        <ecNumber evidence="3">6.3.4.15</ecNumber>
    </submittedName>
</protein>
<reference evidence="3 4" key="1">
    <citation type="submission" date="2019-11" db="EMBL/GenBank/DDBJ databases">
        <title>Characterization of Elizabethkingia argenteiflava sp. nov., isolated from inner surface of Soybean Pods.</title>
        <authorList>
            <person name="Mo S."/>
        </authorList>
    </citation>
    <scope>NUCLEOTIDE SEQUENCE [LARGE SCALE GENOMIC DNA]</scope>
    <source>
        <strain evidence="3 4">YB22</strain>
    </source>
</reference>
<dbReference type="CDD" id="cd16442">
    <property type="entry name" value="BPL"/>
    <property type="match status" value="1"/>
</dbReference>
<accession>A0A845PV16</accession>
<proteinExistence type="predicted"/>
<dbReference type="NCBIfam" id="TIGR00121">
    <property type="entry name" value="birA_ligase"/>
    <property type="match status" value="1"/>
</dbReference>
<dbReference type="InterPro" id="IPR004143">
    <property type="entry name" value="BPL_LPL_catalytic"/>
</dbReference>
<dbReference type="RefSeq" id="WP_166519940.1">
    <property type="nucleotide sequence ID" value="NZ_JAAABJ010000595.1"/>
</dbReference>
<evidence type="ECO:0000256" key="1">
    <source>
        <dbReference type="ARBA" id="ARBA00022598"/>
    </source>
</evidence>
<dbReference type="EC" id="6.3.4.15" evidence="3"/>
<evidence type="ECO:0000313" key="4">
    <source>
        <dbReference type="Proteomes" id="UP000553459"/>
    </source>
</evidence>
<dbReference type="PANTHER" id="PTHR12835:SF5">
    <property type="entry name" value="BIOTIN--PROTEIN LIGASE"/>
    <property type="match status" value="1"/>
</dbReference>
<dbReference type="InterPro" id="IPR045864">
    <property type="entry name" value="aa-tRNA-synth_II/BPL/LPL"/>
</dbReference>
<dbReference type="SUPFAM" id="SSF55681">
    <property type="entry name" value="Class II aaRS and biotin synthetases"/>
    <property type="match status" value="1"/>
</dbReference>
<dbReference type="Pfam" id="PF03099">
    <property type="entry name" value="BPL_LplA_LipB"/>
    <property type="match status" value="1"/>
</dbReference>
<dbReference type="AlphaFoldDB" id="A0A845PV16"/>